<keyword evidence="1 2" id="KW-0238">DNA-binding</keyword>
<dbReference type="GO" id="GO:0003677">
    <property type="term" value="F:DNA binding"/>
    <property type="evidence" value="ECO:0007669"/>
    <property type="project" value="UniProtKB-UniRule"/>
</dbReference>
<evidence type="ECO:0000259" key="3">
    <source>
        <dbReference type="PROSITE" id="PS50977"/>
    </source>
</evidence>
<name>A0A3P3XM38_9SPIR</name>
<accession>A0A3P3XM38</accession>
<organism evidence="4">
    <name type="scientific">uncultured spirochete</name>
    <dbReference type="NCBI Taxonomy" id="156406"/>
    <lineage>
        <taxon>Bacteria</taxon>
        <taxon>Pseudomonadati</taxon>
        <taxon>Spirochaetota</taxon>
        <taxon>Spirochaetia</taxon>
        <taxon>Spirochaetales</taxon>
        <taxon>environmental samples</taxon>
    </lineage>
</organism>
<dbReference type="PANTHER" id="PTHR43479">
    <property type="entry name" value="ACREF/ENVCD OPERON REPRESSOR-RELATED"/>
    <property type="match status" value="1"/>
</dbReference>
<feature type="domain" description="HTH tetR-type" evidence="3">
    <location>
        <begin position="194"/>
        <end position="254"/>
    </location>
</feature>
<dbReference type="SUPFAM" id="SSF46689">
    <property type="entry name" value="Homeodomain-like"/>
    <property type="match status" value="2"/>
</dbReference>
<dbReference type="PANTHER" id="PTHR43479:SF11">
    <property type="entry name" value="ACREF_ENVCD OPERON REPRESSOR-RELATED"/>
    <property type="match status" value="1"/>
</dbReference>
<feature type="DNA-binding region" description="H-T-H motif" evidence="2">
    <location>
        <begin position="217"/>
        <end position="236"/>
    </location>
</feature>
<feature type="domain" description="HTH tetR-type" evidence="3">
    <location>
        <begin position="3"/>
        <end position="63"/>
    </location>
</feature>
<dbReference type="PRINTS" id="PR00455">
    <property type="entry name" value="HTHTETR"/>
</dbReference>
<dbReference type="InterPro" id="IPR050624">
    <property type="entry name" value="HTH-type_Tx_Regulator"/>
</dbReference>
<evidence type="ECO:0000256" key="1">
    <source>
        <dbReference type="ARBA" id="ARBA00023125"/>
    </source>
</evidence>
<proteinExistence type="predicted"/>
<dbReference type="Pfam" id="PF00440">
    <property type="entry name" value="TetR_N"/>
    <property type="match status" value="2"/>
</dbReference>
<evidence type="ECO:0000313" key="4">
    <source>
        <dbReference type="EMBL" id="SLM15128.1"/>
    </source>
</evidence>
<sequence>MGSDTRKALIESAASLFSARWYGIVSVAEICRSANLSNGAFYRHFKNKEEIFCAILDYVVGQIESALAPLAQIEPNDRLRQFVRIIYDFSQNNTPLVRVFREGQYRLFEYERKLKDVYEKAFAVVFDRKPSTAEYLFALGGLRFASIRRAFHQIPVQPEAIVSILHSGILKEQPINADRVFSTSITPLPIELLPDSREQLLAEGRKLFGEKGYFETNIHEVASNAGLAIGSFYRYFESKEAFYKEIIQSVGRDVRHFITLNLGNGLNRLERELRGLWLFILFLSMDRYCYNIVREAEFVLPEEVRSYYDAFHRGYLKREDSTITCDTTTCIEFMLGVAHYLGIEVIFDKSPDNARQVIEEIGYLYTHGLSGDERLHNARN</sequence>
<reference evidence="4" key="1">
    <citation type="submission" date="2017-02" db="EMBL/GenBank/DDBJ databases">
        <authorList>
            <person name="Regsiter A."/>
            <person name="William W."/>
        </authorList>
    </citation>
    <scope>NUCLEOTIDE SEQUENCE</scope>
    <source>
        <strain evidence="4">Bib</strain>
    </source>
</reference>
<dbReference type="AlphaFoldDB" id="A0A3P3XM38"/>
<feature type="DNA-binding region" description="H-T-H motif" evidence="2">
    <location>
        <begin position="26"/>
        <end position="45"/>
    </location>
</feature>
<gene>
    <name evidence="4" type="ORF">SPIROBIBN47_390018</name>
</gene>
<dbReference type="EMBL" id="FWDM01000033">
    <property type="protein sequence ID" value="SLM15128.1"/>
    <property type="molecule type" value="Genomic_DNA"/>
</dbReference>
<dbReference type="InterPro" id="IPR001647">
    <property type="entry name" value="HTH_TetR"/>
</dbReference>
<dbReference type="Gene3D" id="1.10.357.10">
    <property type="entry name" value="Tetracycline Repressor, domain 2"/>
    <property type="match status" value="2"/>
</dbReference>
<dbReference type="PROSITE" id="PS50977">
    <property type="entry name" value="HTH_TETR_2"/>
    <property type="match status" value="2"/>
</dbReference>
<protein>
    <submittedName>
        <fullName evidence="4">Putative Transcriptional regulator</fullName>
    </submittedName>
</protein>
<evidence type="ECO:0000256" key="2">
    <source>
        <dbReference type="PROSITE-ProRule" id="PRU00335"/>
    </source>
</evidence>
<dbReference type="InterPro" id="IPR009057">
    <property type="entry name" value="Homeodomain-like_sf"/>
</dbReference>